<gene>
    <name evidence="2" type="ORF">CR513_06698</name>
</gene>
<dbReference type="InterPro" id="IPR043502">
    <property type="entry name" value="DNA/RNA_pol_sf"/>
</dbReference>
<dbReference type="EMBL" id="QJKJ01001148">
    <property type="protein sequence ID" value="RDY09009.1"/>
    <property type="molecule type" value="Genomic_DNA"/>
</dbReference>
<accession>A0A371I1V8</accession>
<feature type="non-terminal residue" evidence="2">
    <location>
        <position position="1"/>
    </location>
</feature>
<feature type="region of interest" description="Disordered" evidence="1">
    <location>
        <begin position="154"/>
        <end position="212"/>
    </location>
</feature>
<dbReference type="Gene3D" id="3.30.70.270">
    <property type="match status" value="1"/>
</dbReference>
<dbReference type="SUPFAM" id="SSF56672">
    <property type="entry name" value="DNA/RNA polymerases"/>
    <property type="match status" value="1"/>
</dbReference>
<dbReference type="AlphaFoldDB" id="A0A371I1V8"/>
<dbReference type="Proteomes" id="UP000257109">
    <property type="component" value="Unassembled WGS sequence"/>
</dbReference>
<evidence type="ECO:0000313" key="3">
    <source>
        <dbReference type="Proteomes" id="UP000257109"/>
    </source>
</evidence>
<keyword evidence="3" id="KW-1185">Reference proteome</keyword>
<dbReference type="InterPro" id="IPR043128">
    <property type="entry name" value="Rev_trsase/Diguanyl_cyclase"/>
</dbReference>
<name>A0A371I1V8_MUCPR</name>
<dbReference type="PANTHER" id="PTHR24559:SF444">
    <property type="entry name" value="REVERSE TRANSCRIPTASE DOMAIN-CONTAINING PROTEIN"/>
    <property type="match status" value="1"/>
</dbReference>
<reference evidence="2" key="1">
    <citation type="submission" date="2018-05" db="EMBL/GenBank/DDBJ databases">
        <title>Draft genome of Mucuna pruriens seed.</title>
        <authorList>
            <person name="Nnadi N.E."/>
            <person name="Vos R."/>
            <person name="Hasami M.H."/>
            <person name="Devisetty U.K."/>
            <person name="Aguiy J.C."/>
        </authorList>
    </citation>
    <scope>NUCLEOTIDE SEQUENCE [LARGE SCALE GENOMIC DNA]</scope>
    <source>
        <strain evidence="2">JCA_2017</strain>
    </source>
</reference>
<dbReference type="InterPro" id="IPR053134">
    <property type="entry name" value="RNA-dir_DNA_polymerase"/>
</dbReference>
<comment type="caution">
    <text evidence="2">The sequence shown here is derived from an EMBL/GenBank/DDBJ whole genome shotgun (WGS) entry which is preliminary data.</text>
</comment>
<evidence type="ECO:0000313" key="2">
    <source>
        <dbReference type="EMBL" id="RDY09009.1"/>
    </source>
</evidence>
<evidence type="ECO:0000256" key="1">
    <source>
        <dbReference type="SAM" id="MobiDB-lite"/>
    </source>
</evidence>
<sequence length="212" mass="24687">MKYLVGDRVGVVRADQQLARWCYEDNLCVRDNRRGWKPKGPNRHHKIKIGGSLEAKIEEHLIQSITPGMRLVCQKKRRLREEKRRATKEEITKLLQAWFLREDPYPLPSIDSLVDRASGYRLLSFMNAYLGYNKIKMHPSDESKTTFITDEEVWNQPFRMGQNPKESPKAGPRPTKESSQDPIKPETATPKSQPKTGPRPLRSRLRLNQIRD</sequence>
<protein>
    <submittedName>
        <fullName evidence="2">Uncharacterized protein</fullName>
    </submittedName>
</protein>
<dbReference type="OrthoDB" id="2431547at2759"/>
<proteinExistence type="predicted"/>
<dbReference type="PANTHER" id="PTHR24559">
    <property type="entry name" value="TRANSPOSON TY3-I GAG-POL POLYPROTEIN"/>
    <property type="match status" value="1"/>
</dbReference>
<organism evidence="2 3">
    <name type="scientific">Mucuna pruriens</name>
    <name type="common">Velvet bean</name>
    <name type="synonym">Dolichos pruriens</name>
    <dbReference type="NCBI Taxonomy" id="157652"/>
    <lineage>
        <taxon>Eukaryota</taxon>
        <taxon>Viridiplantae</taxon>
        <taxon>Streptophyta</taxon>
        <taxon>Embryophyta</taxon>
        <taxon>Tracheophyta</taxon>
        <taxon>Spermatophyta</taxon>
        <taxon>Magnoliopsida</taxon>
        <taxon>eudicotyledons</taxon>
        <taxon>Gunneridae</taxon>
        <taxon>Pentapetalae</taxon>
        <taxon>rosids</taxon>
        <taxon>fabids</taxon>
        <taxon>Fabales</taxon>
        <taxon>Fabaceae</taxon>
        <taxon>Papilionoideae</taxon>
        <taxon>50 kb inversion clade</taxon>
        <taxon>NPAAA clade</taxon>
        <taxon>indigoferoid/millettioid clade</taxon>
        <taxon>Phaseoleae</taxon>
        <taxon>Mucuna</taxon>
    </lineage>
</organism>